<name>A0ABS2W085_STRAS</name>
<dbReference type="SUPFAM" id="SSF81853">
    <property type="entry name" value="Family 10 polysaccharide lyase"/>
    <property type="match status" value="1"/>
</dbReference>
<feature type="region of interest" description="Disordered" evidence="1">
    <location>
        <begin position="380"/>
        <end position="399"/>
    </location>
</feature>
<keyword evidence="3" id="KW-1185">Reference proteome</keyword>
<protein>
    <recommendedName>
        <fullName evidence="4">Prenyltransferase</fullName>
    </recommendedName>
</protein>
<reference evidence="2 3" key="1">
    <citation type="submission" date="2021-02" db="EMBL/GenBank/DDBJ databases">
        <title>Whole genome sequencing of Streptomyces actuosus VRA1.</title>
        <authorList>
            <person name="Sen G."/>
            <person name="Sen A."/>
        </authorList>
    </citation>
    <scope>NUCLEOTIDE SEQUENCE [LARGE SCALE GENOMIC DNA]</scope>
    <source>
        <strain evidence="2 3">VRA1</strain>
    </source>
</reference>
<sequence length="399" mass="42860">MPSHTDASGAATDVLTWAEQLFRWADARDWAGPDPYDGLAGPLRRLAVHRVLRQALLQTVKRSPVDLRPVLGILPLRTATATGCAASACARLSASPVWRERAVRLGRRTAAEQMAGRYAGLWRYEFDVQTRWAYYPATVPNLVATTFCAEGCLDTGTLDDDAVRSLARGLLEHLHNGTYFTYTPTSGVLVHNANLMGAALAARLSLTGVLPGASADRLADSARRAAEVSLAGQRPDGSWPYGRGRRLGWVDGFHTGYTLLRLDQAATLLGMDVRAPLERGVNHYLRHLFDGPLPRYFADGGPRRDPNNDATAVRMAAWAAERGFVAADFAHAVLAAVAHRYPGLGTPTGVSRANSALWESPRWSAAPLLDALTALHDALPDGPRPAAAPAPVSQPTAEA</sequence>
<evidence type="ECO:0000313" key="3">
    <source>
        <dbReference type="Proteomes" id="UP000788262"/>
    </source>
</evidence>
<evidence type="ECO:0000313" key="2">
    <source>
        <dbReference type="EMBL" id="MBN0048828.1"/>
    </source>
</evidence>
<dbReference type="Proteomes" id="UP000788262">
    <property type="component" value="Unassembled WGS sequence"/>
</dbReference>
<accession>A0ABS2W085</accession>
<dbReference type="EMBL" id="JAFFZS010000048">
    <property type="protein sequence ID" value="MBN0048828.1"/>
    <property type="molecule type" value="Genomic_DNA"/>
</dbReference>
<evidence type="ECO:0008006" key="4">
    <source>
        <dbReference type="Google" id="ProtNLM"/>
    </source>
</evidence>
<comment type="caution">
    <text evidence="2">The sequence shown here is derived from an EMBL/GenBank/DDBJ whole genome shotgun (WGS) entry which is preliminary data.</text>
</comment>
<dbReference type="RefSeq" id="WP_205386956.1">
    <property type="nucleotide sequence ID" value="NZ_JAFFZS010000048.1"/>
</dbReference>
<evidence type="ECO:0000256" key="1">
    <source>
        <dbReference type="SAM" id="MobiDB-lite"/>
    </source>
</evidence>
<organism evidence="2 3">
    <name type="scientific">Streptomyces actuosus</name>
    <dbReference type="NCBI Taxonomy" id="1885"/>
    <lineage>
        <taxon>Bacteria</taxon>
        <taxon>Bacillati</taxon>
        <taxon>Actinomycetota</taxon>
        <taxon>Actinomycetes</taxon>
        <taxon>Kitasatosporales</taxon>
        <taxon>Streptomycetaceae</taxon>
        <taxon>Streptomyces</taxon>
    </lineage>
</organism>
<feature type="compositionally biased region" description="Low complexity" evidence="1">
    <location>
        <begin position="389"/>
        <end position="399"/>
    </location>
</feature>
<gene>
    <name evidence="2" type="ORF">JS756_33055</name>
</gene>
<proteinExistence type="predicted"/>